<evidence type="ECO:0000313" key="8">
    <source>
        <dbReference type="EMBL" id="OSY44216.1"/>
    </source>
</evidence>
<evidence type="ECO:0000256" key="5">
    <source>
        <dbReference type="PIRSR" id="PIRSR000097-2"/>
    </source>
</evidence>
<dbReference type="STRING" id="2074.BG845_00337"/>
<dbReference type="PANTHER" id="PTHR43827:SF3">
    <property type="entry name" value="NADP-DEPENDENT OXIDOREDUCTASE DOMAIN-CONTAINING PROTEIN"/>
    <property type="match status" value="1"/>
</dbReference>
<dbReference type="PROSITE" id="PS00798">
    <property type="entry name" value="ALDOKETO_REDUCTASE_1"/>
    <property type="match status" value="1"/>
</dbReference>
<gene>
    <name evidence="8" type="ORF">BG845_00337</name>
</gene>
<reference evidence="8 9" key="1">
    <citation type="submission" date="2016-09" db="EMBL/GenBank/DDBJ databases">
        <title>Pseudonocardia autotrophica DSM535, a candidate organism with high potential of specific P450 cytochromes.</title>
        <authorList>
            <person name="Grumaz C."/>
            <person name="Vainshtein Y."/>
            <person name="Kirstahler P."/>
            <person name="Sohn K."/>
        </authorList>
    </citation>
    <scope>NUCLEOTIDE SEQUENCE [LARGE SCALE GENOMIC DNA]</scope>
    <source>
        <strain evidence="8 9">DSM 535</strain>
    </source>
</reference>
<evidence type="ECO:0000259" key="7">
    <source>
        <dbReference type="Pfam" id="PF00248"/>
    </source>
</evidence>
<dbReference type="InterPro" id="IPR020471">
    <property type="entry name" value="AKR"/>
</dbReference>
<dbReference type="PIRSF" id="PIRSF000097">
    <property type="entry name" value="AKR"/>
    <property type="match status" value="1"/>
</dbReference>
<dbReference type="EMBL" id="MIGB01000001">
    <property type="protein sequence ID" value="OSY44216.1"/>
    <property type="molecule type" value="Genomic_DNA"/>
</dbReference>
<dbReference type="RefSeq" id="WP_085910652.1">
    <property type="nucleotide sequence ID" value="NZ_AP018920.1"/>
</dbReference>
<proteinExistence type="inferred from homology"/>
<keyword evidence="9" id="KW-1185">Reference proteome</keyword>
<dbReference type="GO" id="GO:0016616">
    <property type="term" value="F:oxidoreductase activity, acting on the CH-OH group of donors, NAD or NADP as acceptor"/>
    <property type="evidence" value="ECO:0007669"/>
    <property type="project" value="UniProtKB-ARBA"/>
</dbReference>
<feature type="site" description="Lowers pKa of active site Tyr" evidence="6">
    <location>
        <position position="75"/>
    </location>
</feature>
<comment type="caution">
    <text evidence="8">The sequence shown here is derived from an EMBL/GenBank/DDBJ whole genome shotgun (WGS) entry which is preliminary data.</text>
</comment>
<protein>
    <submittedName>
        <fullName evidence="8">Putative oxidoreductase</fullName>
        <ecNumber evidence="8">1.-.-.-</ecNumber>
    </submittedName>
</protein>
<dbReference type="PANTHER" id="PTHR43827">
    <property type="entry name" value="2,5-DIKETO-D-GLUCONIC ACID REDUCTASE"/>
    <property type="match status" value="1"/>
</dbReference>
<evidence type="ECO:0000256" key="3">
    <source>
        <dbReference type="ARBA" id="ARBA00023002"/>
    </source>
</evidence>
<evidence type="ECO:0000256" key="2">
    <source>
        <dbReference type="ARBA" id="ARBA00022857"/>
    </source>
</evidence>
<accession>A0A1Y2N9R3</accession>
<dbReference type="FunFam" id="3.20.20.100:FF:000015">
    <property type="entry name" value="Oxidoreductase, aldo/keto reductase family"/>
    <property type="match status" value="1"/>
</dbReference>
<dbReference type="Pfam" id="PF00248">
    <property type="entry name" value="Aldo_ket_red"/>
    <property type="match status" value="1"/>
</dbReference>
<feature type="active site" description="Proton donor" evidence="4">
    <location>
        <position position="50"/>
    </location>
</feature>
<evidence type="ECO:0000256" key="6">
    <source>
        <dbReference type="PIRSR" id="PIRSR000097-3"/>
    </source>
</evidence>
<dbReference type="InterPro" id="IPR023210">
    <property type="entry name" value="NADP_OxRdtase_dom"/>
</dbReference>
<dbReference type="InterPro" id="IPR036812">
    <property type="entry name" value="NAD(P)_OxRdtase_dom_sf"/>
</dbReference>
<dbReference type="PRINTS" id="PR00069">
    <property type="entry name" value="ALDKETRDTASE"/>
</dbReference>
<dbReference type="SUPFAM" id="SSF51430">
    <property type="entry name" value="NAD(P)-linked oxidoreductase"/>
    <property type="match status" value="1"/>
</dbReference>
<evidence type="ECO:0000256" key="1">
    <source>
        <dbReference type="ARBA" id="ARBA00007905"/>
    </source>
</evidence>
<dbReference type="EC" id="1.-.-.-" evidence="8"/>
<comment type="similarity">
    <text evidence="1">Belongs to the aldo/keto reductase family.</text>
</comment>
<sequence length="274" mass="30414">MTVPTIKLNDGREIPQLGFGVFQIEAGRTAETVKAALDVGYRHIDTAQMYGNEEGVGQAIADSGIPRDELFVTTKLNNDGHGRSEAVRRLDQSLTRLGLDHVDLYLIHWPRPGEDRYVETWQGFEDARDAGKARSIGVSNFQIPHLEQLAAQTSTVPAVNQIEFHPQLVQRELSEYHREHGIATEAWSPIGQGKGLLDAPELAELAQRHGRSAAQVVLRWHIQLGNIVFPKSGNPDRIRENYEIFDFTLSDADIAAIEKLHTGARLGPDPDTFG</sequence>
<feature type="binding site" evidence="5">
    <location>
        <position position="108"/>
    </location>
    <ligand>
        <name>substrate</name>
    </ligand>
</feature>
<dbReference type="Gene3D" id="3.20.20.100">
    <property type="entry name" value="NADP-dependent oxidoreductase domain"/>
    <property type="match status" value="1"/>
</dbReference>
<dbReference type="AlphaFoldDB" id="A0A1Y2N9R3"/>
<dbReference type="Proteomes" id="UP000194360">
    <property type="component" value="Unassembled WGS sequence"/>
</dbReference>
<keyword evidence="3 8" id="KW-0560">Oxidoreductase</keyword>
<keyword evidence="2" id="KW-0521">NADP</keyword>
<dbReference type="InterPro" id="IPR018170">
    <property type="entry name" value="Aldo/ket_reductase_CS"/>
</dbReference>
<dbReference type="OrthoDB" id="9804790at2"/>
<organism evidence="8 9">
    <name type="scientific">Pseudonocardia autotrophica</name>
    <name type="common">Amycolata autotrophica</name>
    <name type="synonym">Nocardia autotrophica</name>
    <dbReference type="NCBI Taxonomy" id="2074"/>
    <lineage>
        <taxon>Bacteria</taxon>
        <taxon>Bacillati</taxon>
        <taxon>Actinomycetota</taxon>
        <taxon>Actinomycetes</taxon>
        <taxon>Pseudonocardiales</taxon>
        <taxon>Pseudonocardiaceae</taxon>
        <taxon>Pseudonocardia</taxon>
    </lineage>
</organism>
<feature type="domain" description="NADP-dependent oxidoreductase" evidence="7">
    <location>
        <begin position="24"/>
        <end position="260"/>
    </location>
</feature>
<evidence type="ECO:0000313" key="9">
    <source>
        <dbReference type="Proteomes" id="UP000194360"/>
    </source>
</evidence>
<name>A0A1Y2N9R3_PSEAH</name>
<dbReference type="PROSITE" id="PS00062">
    <property type="entry name" value="ALDOKETO_REDUCTASE_2"/>
    <property type="match status" value="1"/>
</dbReference>
<evidence type="ECO:0000256" key="4">
    <source>
        <dbReference type="PIRSR" id="PIRSR000097-1"/>
    </source>
</evidence>